<comment type="similarity">
    <text evidence="2">Belongs to the krueppel C2H2-type zinc-finger protein family.</text>
</comment>
<dbReference type="PROSITE" id="PS00028">
    <property type="entry name" value="ZINC_FINGER_C2H2_1"/>
    <property type="match status" value="3"/>
</dbReference>
<feature type="region of interest" description="Disordered" evidence="12">
    <location>
        <begin position="11"/>
        <end position="85"/>
    </location>
</feature>
<dbReference type="PANTHER" id="PTHR23235">
    <property type="entry name" value="KRUEPPEL-LIKE TRANSCRIPTION FACTOR"/>
    <property type="match status" value="1"/>
</dbReference>
<dbReference type="GO" id="GO:0005694">
    <property type="term" value="C:chromosome"/>
    <property type="evidence" value="ECO:0007669"/>
    <property type="project" value="UniProtKB-ARBA"/>
</dbReference>
<keyword evidence="8" id="KW-0238">DNA-binding</keyword>
<keyword evidence="3" id="KW-0479">Metal-binding</keyword>
<dbReference type="GO" id="GO:0008270">
    <property type="term" value="F:zinc ion binding"/>
    <property type="evidence" value="ECO:0007669"/>
    <property type="project" value="UniProtKB-KW"/>
</dbReference>
<evidence type="ECO:0000256" key="1">
    <source>
        <dbReference type="ARBA" id="ARBA00004123"/>
    </source>
</evidence>
<evidence type="ECO:0000256" key="9">
    <source>
        <dbReference type="ARBA" id="ARBA00023163"/>
    </source>
</evidence>
<dbReference type="Pfam" id="PF00096">
    <property type="entry name" value="zf-C2H2"/>
    <property type="match status" value="4"/>
</dbReference>
<protein>
    <recommendedName>
        <fullName evidence="13">C2H2-type domain-containing protein</fullName>
    </recommendedName>
</protein>
<accession>A0A8C8RER1</accession>
<evidence type="ECO:0000256" key="12">
    <source>
        <dbReference type="SAM" id="MobiDB-lite"/>
    </source>
</evidence>
<evidence type="ECO:0000256" key="10">
    <source>
        <dbReference type="ARBA" id="ARBA00023242"/>
    </source>
</evidence>
<keyword evidence="4" id="KW-0677">Repeat</keyword>
<evidence type="ECO:0000313" key="14">
    <source>
        <dbReference type="Ensembl" id="ENSPCEP00000003792.1"/>
    </source>
</evidence>
<keyword evidence="5 11" id="KW-0863">Zinc-finger</keyword>
<reference evidence="14" key="1">
    <citation type="submission" date="2025-08" db="UniProtKB">
        <authorList>
            <consortium name="Ensembl"/>
        </authorList>
    </citation>
    <scope>IDENTIFICATION</scope>
</reference>
<feature type="domain" description="C2H2-type" evidence="13">
    <location>
        <begin position="132"/>
        <end position="159"/>
    </location>
</feature>
<evidence type="ECO:0000256" key="8">
    <source>
        <dbReference type="ARBA" id="ARBA00023125"/>
    </source>
</evidence>
<evidence type="ECO:0000256" key="2">
    <source>
        <dbReference type="ARBA" id="ARBA00006991"/>
    </source>
</evidence>
<dbReference type="GO" id="GO:0000978">
    <property type="term" value="F:RNA polymerase II cis-regulatory region sequence-specific DNA binding"/>
    <property type="evidence" value="ECO:0007669"/>
    <property type="project" value="TreeGrafter"/>
</dbReference>
<reference evidence="14" key="2">
    <citation type="submission" date="2025-09" db="UniProtKB">
        <authorList>
            <consortium name="Ensembl"/>
        </authorList>
    </citation>
    <scope>IDENTIFICATION</scope>
</reference>
<proteinExistence type="inferred from homology"/>
<organism evidence="14 15">
    <name type="scientific">Pelusios castaneus</name>
    <name type="common">West African mud turtle</name>
    <dbReference type="NCBI Taxonomy" id="367368"/>
    <lineage>
        <taxon>Eukaryota</taxon>
        <taxon>Metazoa</taxon>
        <taxon>Chordata</taxon>
        <taxon>Craniata</taxon>
        <taxon>Vertebrata</taxon>
        <taxon>Euteleostomi</taxon>
        <taxon>Archelosauria</taxon>
        <taxon>Testudinata</taxon>
        <taxon>Testudines</taxon>
        <taxon>Pleurodira</taxon>
        <taxon>Pelomedusidae</taxon>
        <taxon>Pelusios</taxon>
    </lineage>
</organism>
<evidence type="ECO:0000256" key="5">
    <source>
        <dbReference type="ARBA" id="ARBA00022771"/>
    </source>
</evidence>
<dbReference type="Ensembl" id="ENSPCET00000003915.1">
    <property type="protein sequence ID" value="ENSPCEP00000003792.1"/>
    <property type="gene ID" value="ENSPCEG00000003007.1"/>
</dbReference>
<feature type="compositionally biased region" description="Basic and acidic residues" evidence="12">
    <location>
        <begin position="222"/>
        <end position="232"/>
    </location>
</feature>
<dbReference type="GO" id="GO:0000981">
    <property type="term" value="F:DNA-binding transcription factor activity, RNA polymerase II-specific"/>
    <property type="evidence" value="ECO:0007669"/>
    <property type="project" value="TreeGrafter"/>
</dbReference>
<evidence type="ECO:0000256" key="11">
    <source>
        <dbReference type="PROSITE-ProRule" id="PRU00042"/>
    </source>
</evidence>
<name>A0A8C8RER1_9SAUR</name>
<feature type="domain" description="C2H2-type" evidence="13">
    <location>
        <begin position="105"/>
        <end position="131"/>
    </location>
</feature>
<dbReference type="PANTHER" id="PTHR23235:SF140">
    <property type="entry name" value="ZINC FINGER PROTEIN 300 ISOFORM X1"/>
    <property type="match status" value="1"/>
</dbReference>
<dbReference type="Gene3D" id="3.30.160.60">
    <property type="entry name" value="Classic Zinc Finger"/>
    <property type="match status" value="4"/>
</dbReference>
<dbReference type="SUPFAM" id="SSF57667">
    <property type="entry name" value="beta-beta-alpha zinc fingers"/>
    <property type="match status" value="3"/>
</dbReference>
<keyword evidence="10" id="KW-0539">Nucleus</keyword>
<dbReference type="PROSITE" id="PS50157">
    <property type="entry name" value="ZINC_FINGER_C2H2_2"/>
    <property type="match status" value="4"/>
</dbReference>
<sequence length="274" mass="30499">MCVSVYQSVPRACSNPGLDSPLFQPSPQQASPERVGRRGTSPPGARANASQGCGRGERGGEPGSEGQPGKSRANPSGEVNWAGRGGGAVEDAAAYQRSPPVQTLHPCTECNESFAHKSHLASHRIHTGERPYQCPECEKSFVRNSHLTEHRRIHTGERPYQCPECKRSFRRSSRLIEHQRIHTGERPYKCPQCEKGFSRSSALSDHRLRVHAEEDSPSAEPDALKSDPGRERLPSTVFLERGRFLSGNKKNHPLLEHWEWTRKFHAKNLVLMGC</sequence>
<dbReference type="FunFam" id="3.30.160.60:FF:001732">
    <property type="entry name" value="Zgc:162936"/>
    <property type="match status" value="1"/>
</dbReference>
<evidence type="ECO:0000256" key="4">
    <source>
        <dbReference type="ARBA" id="ARBA00022737"/>
    </source>
</evidence>
<dbReference type="FunFam" id="3.30.160.60:FF:000069">
    <property type="entry name" value="Zinc finger protein 572"/>
    <property type="match status" value="1"/>
</dbReference>
<evidence type="ECO:0000256" key="3">
    <source>
        <dbReference type="ARBA" id="ARBA00022723"/>
    </source>
</evidence>
<keyword evidence="7" id="KW-0805">Transcription regulation</keyword>
<dbReference type="AlphaFoldDB" id="A0A8C8RER1"/>
<keyword evidence="6" id="KW-0862">Zinc</keyword>
<keyword evidence="9" id="KW-0804">Transcription</keyword>
<keyword evidence="15" id="KW-1185">Reference proteome</keyword>
<dbReference type="SMART" id="SM00355">
    <property type="entry name" value="ZnF_C2H2"/>
    <property type="match status" value="4"/>
</dbReference>
<dbReference type="InterPro" id="IPR036236">
    <property type="entry name" value="Znf_C2H2_sf"/>
</dbReference>
<dbReference type="GO" id="GO:0005634">
    <property type="term" value="C:nucleus"/>
    <property type="evidence" value="ECO:0007669"/>
    <property type="project" value="UniProtKB-SubCell"/>
</dbReference>
<dbReference type="FunFam" id="3.30.160.60:FF:002343">
    <property type="entry name" value="Zinc finger protein 33A"/>
    <property type="match status" value="1"/>
</dbReference>
<dbReference type="InterPro" id="IPR013087">
    <property type="entry name" value="Znf_C2H2_type"/>
</dbReference>
<feature type="domain" description="C2H2-type" evidence="13">
    <location>
        <begin position="188"/>
        <end position="216"/>
    </location>
</feature>
<dbReference type="GO" id="GO:0045893">
    <property type="term" value="P:positive regulation of DNA-templated transcription"/>
    <property type="evidence" value="ECO:0007669"/>
    <property type="project" value="UniProtKB-ARBA"/>
</dbReference>
<feature type="region of interest" description="Disordered" evidence="12">
    <location>
        <begin position="209"/>
        <end position="232"/>
    </location>
</feature>
<evidence type="ECO:0000256" key="6">
    <source>
        <dbReference type="ARBA" id="ARBA00022833"/>
    </source>
</evidence>
<evidence type="ECO:0000256" key="7">
    <source>
        <dbReference type="ARBA" id="ARBA00023015"/>
    </source>
</evidence>
<dbReference type="Proteomes" id="UP000694393">
    <property type="component" value="Unplaced"/>
</dbReference>
<evidence type="ECO:0000313" key="15">
    <source>
        <dbReference type="Proteomes" id="UP000694393"/>
    </source>
</evidence>
<feature type="domain" description="C2H2-type" evidence="13">
    <location>
        <begin position="160"/>
        <end position="187"/>
    </location>
</feature>
<evidence type="ECO:0000259" key="13">
    <source>
        <dbReference type="PROSITE" id="PS50157"/>
    </source>
</evidence>
<comment type="subcellular location">
    <subcellularLocation>
        <location evidence="1">Nucleus</location>
    </subcellularLocation>
</comment>